<organism evidence="1 2">
    <name type="scientific">Pyrocoelia pectoralis</name>
    <dbReference type="NCBI Taxonomy" id="417401"/>
    <lineage>
        <taxon>Eukaryota</taxon>
        <taxon>Metazoa</taxon>
        <taxon>Ecdysozoa</taxon>
        <taxon>Arthropoda</taxon>
        <taxon>Hexapoda</taxon>
        <taxon>Insecta</taxon>
        <taxon>Pterygota</taxon>
        <taxon>Neoptera</taxon>
        <taxon>Endopterygota</taxon>
        <taxon>Coleoptera</taxon>
        <taxon>Polyphaga</taxon>
        <taxon>Elateriformia</taxon>
        <taxon>Elateroidea</taxon>
        <taxon>Lampyridae</taxon>
        <taxon>Lampyrinae</taxon>
        <taxon>Pyrocoelia</taxon>
    </lineage>
</organism>
<proteinExistence type="predicted"/>
<accession>A0AAN7ZM53</accession>
<dbReference type="AlphaFoldDB" id="A0AAN7ZM53"/>
<reference evidence="1 2" key="1">
    <citation type="journal article" date="2024" name="Insects">
        <title>An Improved Chromosome-Level Genome Assembly of the Firefly Pyrocoelia pectoralis.</title>
        <authorList>
            <person name="Fu X."/>
            <person name="Meyer-Rochow V.B."/>
            <person name="Ballantyne L."/>
            <person name="Zhu X."/>
        </authorList>
    </citation>
    <scope>NUCLEOTIDE SEQUENCE [LARGE SCALE GENOMIC DNA]</scope>
    <source>
        <strain evidence="1">XCY_ONT2</strain>
    </source>
</reference>
<gene>
    <name evidence="1" type="ORF">RI129_008088</name>
</gene>
<dbReference type="EMBL" id="JAVRBK010000005">
    <property type="protein sequence ID" value="KAK5644243.1"/>
    <property type="molecule type" value="Genomic_DNA"/>
</dbReference>
<dbReference type="Proteomes" id="UP001329430">
    <property type="component" value="Chromosome 5"/>
</dbReference>
<comment type="caution">
    <text evidence="1">The sequence shown here is derived from an EMBL/GenBank/DDBJ whole genome shotgun (WGS) entry which is preliminary data.</text>
</comment>
<protein>
    <submittedName>
        <fullName evidence="1">Uncharacterized protein</fullName>
    </submittedName>
</protein>
<sequence>MAQYLIRFVTPLRQTLVEVLNKLSDSEISKELLEKCGEMTSFIQFEENMLLTINSKQYEIYGSNDVTHLDKTFVHISKCDPAEQLNVLSFMKDVGHTFHINETNNLLGNQLYQHSQLFRRIRHPLTIFRDDLLDKTKPNNLYTLGMQSYATYNLLCGGLQKNFYGEKENKNSNKLLKCHYVLYSTDNKKHLTVRYLDPSIMNYFAREIVRQLLDKSMRCLLRKRMPLNIDTLVHKYVGQVKQPADNNLMSKRNIHYICTTSDDLHERKNIIEINQKVFEEVEKELDYLKVFDKSEPKEVVDENQPNQKHLMNKESSNALMAYVPQMLMPLTASNQQEPLNPINLYNKPPHYFKKKLQQSILPNQHTFWNVHISKFIKEAPKVEKPRKYKYSDKEIKSSLGTSRITYLIPVDE</sequence>
<name>A0AAN7ZM53_9COLE</name>
<evidence type="ECO:0000313" key="2">
    <source>
        <dbReference type="Proteomes" id="UP001329430"/>
    </source>
</evidence>
<keyword evidence="2" id="KW-1185">Reference proteome</keyword>
<evidence type="ECO:0000313" key="1">
    <source>
        <dbReference type="EMBL" id="KAK5644243.1"/>
    </source>
</evidence>